<sequence>MRGGDSSINRCFSIVRGTIKAVIPNTRPMFAILLPS</sequence>
<organism evidence="1">
    <name type="scientific">uncultured bacterium 4050020-J15</name>
    <dbReference type="NCBI Taxonomy" id="1343840"/>
    <lineage>
        <taxon>Bacteria</taxon>
        <taxon>environmental samples</taxon>
    </lineage>
</organism>
<dbReference type="AlphaFoldDB" id="S4W445"/>
<reference evidence="1" key="1">
    <citation type="journal article" date="2014" name="ISME J.">
        <title>Genomic properties of Marine Group A bacteria indicate a role in the marine sulfur cycle.</title>
        <authorList>
            <person name="Wright J.J."/>
            <person name="Mewis K."/>
            <person name="Hanson N.W."/>
            <person name="Konwar K.M."/>
            <person name="Maas K.R."/>
            <person name="Hallam S.J."/>
        </authorList>
    </citation>
    <scope>NUCLEOTIDE SEQUENCE</scope>
</reference>
<accession>S4W445</accession>
<dbReference type="EMBL" id="KF170415">
    <property type="protein sequence ID" value="AGO87857.1"/>
    <property type="molecule type" value="Genomic_DNA"/>
</dbReference>
<evidence type="ECO:0000313" key="1">
    <source>
        <dbReference type="EMBL" id="AGO87857.1"/>
    </source>
</evidence>
<name>S4W445_9BACT</name>
<proteinExistence type="predicted"/>
<protein>
    <submittedName>
        <fullName evidence="1">Uncharacterized protein</fullName>
    </submittedName>
</protein>